<dbReference type="InterPro" id="IPR036249">
    <property type="entry name" value="Thioredoxin-like_sf"/>
</dbReference>
<protein>
    <submittedName>
        <fullName evidence="6">3355_t:CDS:1</fullName>
    </submittedName>
</protein>
<evidence type="ECO:0000313" key="7">
    <source>
        <dbReference type="Proteomes" id="UP000789759"/>
    </source>
</evidence>
<comment type="subcellular location">
    <subcellularLocation>
        <location evidence="1">Secreted</location>
    </subcellularLocation>
</comment>
<keyword evidence="5" id="KW-0325">Glycoprotein</keyword>
<dbReference type="Proteomes" id="UP000789759">
    <property type="component" value="Unassembled WGS sequence"/>
</dbReference>
<keyword evidence="7" id="KW-1185">Reference proteome</keyword>
<dbReference type="InterPro" id="IPR004911">
    <property type="entry name" value="Interferon-induced_GILT"/>
</dbReference>
<evidence type="ECO:0000256" key="2">
    <source>
        <dbReference type="ARBA" id="ARBA00005679"/>
    </source>
</evidence>
<dbReference type="SUPFAM" id="SSF52833">
    <property type="entry name" value="Thioredoxin-like"/>
    <property type="match status" value="1"/>
</dbReference>
<keyword evidence="3" id="KW-0964">Secreted</keyword>
<sequence length="174" mass="19505">YDSNKPKVPVQLFVMSRCPDAVACESVFGEVLKQTNDITIITTNYVAKLNDSATYGASCKHEDIECIDQTTFFNFLLCLNRYIPRIGSRDWAIQCSKEAGVDYTPVDKCATSNVGKNLFVKSVSITESYGVSKSCTIYIDGKLRCIRDDFWYDCPGGHEVDDFVRSIQDAYEGI</sequence>
<reference evidence="6" key="1">
    <citation type="submission" date="2021-06" db="EMBL/GenBank/DDBJ databases">
        <authorList>
            <person name="Kallberg Y."/>
            <person name="Tangrot J."/>
            <person name="Rosling A."/>
        </authorList>
    </citation>
    <scope>NUCLEOTIDE SEQUENCE</scope>
    <source>
        <strain evidence="6">FL966</strain>
    </source>
</reference>
<dbReference type="GO" id="GO:0016671">
    <property type="term" value="F:oxidoreductase activity, acting on a sulfur group of donors, disulfide as acceptor"/>
    <property type="evidence" value="ECO:0007669"/>
    <property type="project" value="InterPro"/>
</dbReference>
<dbReference type="Pfam" id="PF03227">
    <property type="entry name" value="GILT"/>
    <property type="match status" value="1"/>
</dbReference>
<evidence type="ECO:0000256" key="4">
    <source>
        <dbReference type="ARBA" id="ARBA00022729"/>
    </source>
</evidence>
<evidence type="ECO:0000256" key="5">
    <source>
        <dbReference type="ARBA" id="ARBA00023180"/>
    </source>
</evidence>
<dbReference type="GO" id="GO:0005576">
    <property type="term" value="C:extracellular region"/>
    <property type="evidence" value="ECO:0007669"/>
    <property type="project" value="UniProtKB-SubCell"/>
</dbReference>
<dbReference type="AlphaFoldDB" id="A0A9N9HE77"/>
<evidence type="ECO:0000256" key="3">
    <source>
        <dbReference type="ARBA" id="ARBA00022525"/>
    </source>
</evidence>
<organism evidence="6 7">
    <name type="scientific">Cetraspora pellucida</name>
    <dbReference type="NCBI Taxonomy" id="1433469"/>
    <lineage>
        <taxon>Eukaryota</taxon>
        <taxon>Fungi</taxon>
        <taxon>Fungi incertae sedis</taxon>
        <taxon>Mucoromycota</taxon>
        <taxon>Glomeromycotina</taxon>
        <taxon>Glomeromycetes</taxon>
        <taxon>Diversisporales</taxon>
        <taxon>Gigasporaceae</taxon>
        <taxon>Cetraspora</taxon>
    </lineage>
</organism>
<proteinExistence type="inferred from homology"/>
<evidence type="ECO:0000256" key="1">
    <source>
        <dbReference type="ARBA" id="ARBA00004613"/>
    </source>
</evidence>
<gene>
    <name evidence="6" type="ORF">CPELLU_LOCUS10810</name>
</gene>
<dbReference type="PANTHER" id="PTHR13234:SF8">
    <property type="entry name" value="GAMMA-INTERFERON-INDUCIBLE LYSOSOMAL THIOL REDUCTASE"/>
    <property type="match status" value="1"/>
</dbReference>
<comment type="similarity">
    <text evidence="2">Belongs to the GILT family.</text>
</comment>
<accession>A0A9N9HE77</accession>
<dbReference type="PANTHER" id="PTHR13234">
    <property type="entry name" value="GAMMA-INTERFERON INDUCIBLE LYSOSOMAL THIOL REDUCTASE GILT"/>
    <property type="match status" value="1"/>
</dbReference>
<dbReference type="OrthoDB" id="958254at2759"/>
<name>A0A9N9HE77_9GLOM</name>
<feature type="non-terminal residue" evidence="6">
    <location>
        <position position="1"/>
    </location>
</feature>
<comment type="caution">
    <text evidence="6">The sequence shown here is derived from an EMBL/GenBank/DDBJ whole genome shotgun (WGS) entry which is preliminary data.</text>
</comment>
<dbReference type="EMBL" id="CAJVQA010009126">
    <property type="protein sequence ID" value="CAG8681434.1"/>
    <property type="molecule type" value="Genomic_DNA"/>
</dbReference>
<dbReference type="Gene3D" id="3.40.30.10">
    <property type="entry name" value="Glutaredoxin"/>
    <property type="match status" value="1"/>
</dbReference>
<keyword evidence="4" id="KW-0732">Signal</keyword>
<evidence type="ECO:0000313" key="6">
    <source>
        <dbReference type="EMBL" id="CAG8681434.1"/>
    </source>
</evidence>